<sequence>MIKLSVLFLIAIILLAGCTNKEDDNFQSQPTQATMNPVITSQPTESQIQSPEPFPSPTPSPSPTPTASSSSADSNSIVYTNKQYGFQFSLPESWKGYSIVKSNWEGNVMDEKSTSEKSLETGPILSIRDPRWTTQTPRQDIPIMVFTISQWDSLLREEFFIGAAAIEPSELGQNDKYVFAIPARYNYAFPPGYEEVDKILQSHPLKAIN</sequence>
<comment type="caution">
    <text evidence="3">The sequence shown here is derived from an EMBL/GenBank/DDBJ whole genome shotgun (WGS) entry which is preliminary data.</text>
</comment>
<proteinExistence type="predicted"/>
<dbReference type="AlphaFoldDB" id="A0A4U0EZY2"/>
<dbReference type="EMBL" id="SUPK01000017">
    <property type="protein sequence ID" value="TJY37657.1"/>
    <property type="molecule type" value="Genomic_DNA"/>
</dbReference>
<reference evidence="3 4" key="1">
    <citation type="submission" date="2019-04" db="EMBL/GenBank/DDBJ databases">
        <title>Cohnella sp. nov., isolated from soil.</title>
        <authorList>
            <person name="Kim W."/>
        </authorList>
    </citation>
    <scope>NUCLEOTIDE SEQUENCE [LARGE SCALE GENOMIC DNA]</scope>
    <source>
        <strain evidence="3 4">CAU 1483</strain>
    </source>
</reference>
<keyword evidence="2" id="KW-0732">Signal</keyword>
<dbReference type="Proteomes" id="UP000309673">
    <property type="component" value="Unassembled WGS sequence"/>
</dbReference>
<feature type="compositionally biased region" description="Pro residues" evidence="1">
    <location>
        <begin position="52"/>
        <end position="64"/>
    </location>
</feature>
<evidence type="ECO:0000313" key="4">
    <source>
        <dbReference type="Proteomes" id="UP000309673"/>
    </source>
</evidence>
<organism evidence="3 4">
    <name type="scientific">Cohnella pontilimi</name>
    <dbReference type="NCBI Taxonomy" id="2564100"/>
    <lineage>
        <taxon>Bacteria</taxon>
        <taxon>Bacillati</taxon>
        <taxon>Bacillota</taxon>
        <taxon>Bacilli</taxon>
        <taxon>Bacillales</taxon>
        <taxon>Paenibacillaceae</taxon>
        <taxon>Cohnella</taxon>
    </lineage>
</organism>
<feature type="signal peptide" evidence="2">
    <location>
        <begin position="1"/>
        <end position="21"/>
    </location>
</feature>
<protein>
    <submittedName>
        <fullName evidence="3">Uncharacterized protein</fullName>
    </submittedName>
</protein>
<dbReference type="PROSITE" id="PS51257">
    <property type="entry name" value="PROKAR_LIPOPROTEIN"/>
    <property type="match status" value="1"/>
</dbReference>
<evidence type="ECO:0000256" key="2">
    <source>
        <dbReference type="SAM" id="SignalP"/>
    </source>
</evidence>
<evidence type="ECO:0000256" key="1">
    <source>
        <dbReference type="SAM" id="MobiDB-lite"/>
    </source>
</evidence>
<name>A0A4U0EZY2_9BACL</name>
<dbReference type="RefSeq" id="WP_136779749.1">
    <property type="nucleotide sequence ID" value="NZ_SUPK01000017.1"/>
</dbReference>
<keyword evidence="4" id="KW-1185">Reference proteome</keyword>
<feature type="chain" id="PRO_5039676203" evidence="2">
    <location>
        <begin position="22"/>
        <end position="209"/>
    </location>
</feature>
<feature type="compositionally biased region" description="Polar residues" evidence="1">
    <location>
        <begin position="39"/>
        <end position="49"/>
    </location>
</feature>
<gene>
    <name evidence="3" type="ORF">E5161_20535</name>
</gene>
<evidence type="ECO:0000313" key="3">
    <source>
        <dbReference type="EMBL" id="TJY37657.1"/>
    </source>
</evidence>
<feature type="region of interest" description="Disordered" evidence="1">
    <location>
        <begin position="39"/>
        <end position="74"/>
    </location>
</feature>
<accession>A0A4U0EZY2</accession>
<dbReference type="OrthoDB" id="9762883at2"/>